<sequence>MKMKKGLIAVVAAVVVCGGGTYLYLNQGMFQTKKQTAVQETTVTAKKGNIRSVISGTAQLEPEEQQTIVAPKEGMIKTINLTRNQTVKKGDLLLEISDSTLEERLDQAKLTLSQYQSDMQDLQAQSAALRTVAPASGKLILASNISEGASVSKTTKIATIADTGTLTATLPFLQEEAAQIHEGDSVQLTIDGYMLTKSGAVSSVSQSVKSDATGNRLLDVAIRIDNDGTMDAGQTVKGSVMAGGVKIESKGQATLQYKSSVTVLAGVAGTLEQLAIKENQMVNKGDLIDTIVSDTLKKDITNKQNQIDQSVKSIKDLEDQLEKLKVTAPFDGVFSTDFVDQKKNVLTAYPVGTTIASSVQLGAVANLDTLQLPIKVDELDLPKVKVGQKAEVKVDALPGKTFTGEVTQVSTVGTVTNGVTFYTAVVSLKNASELKYTMTATADILIQDKKDVIVLPVEAVKQRNGKRIVSLKKEDGTIEAEHEVKIGANSSTMIEITEGLKEGDQVVVQAAGSQRKLSDQEINQLRNQFQQGARNGGQSGGQGNNRGGAGSPAGGGGFPGGGR</sequence>
<dbReference type="InterPro" id="IPR058627">
    <property type="entry name" value="MdtA-like_C"/>
</dbReference>
<dbReference type="GO" id="GO:0016020">
    <property type="term" value="C:membrane"/>
    <property type="evidence" value="ECO:0007669"/>
    <property type="project" value="InterPro"/>
</dbReference>
<feature type="domain" description="Multidrug resistance protein MdtA-like C-terminal permuted SH3" evidence="7">
    <location>
        <begin position="451"/>
        <end position="510"/>
    </location>
</feature>
<organism evidence="9 10">
    <name type="scientific">Paenibacillus piri</name>
    <dbReference type="NCBI Taxonomy" id="2547395"/>
    <lineage>
        <taxon>Bacteria</taxon>
        <taxon>Bacillati</taxon>
        <taxon>Bacillota</taxon>
        <taxon>Bacilli</taxon>
        <taxon>Bacillales</taxon>
        <taxon>Paenibacillaceae</taxon>
        <taxon>Paenibacillus</taxon>
    </lineage>
</organism>
<evidence type="ECO:0000256" key="2">
    <source>
        <dbReference type="ARBA" id="ARBA00009477"/>
    </source>
</evidence>
<feature type="domain" description="YknX-like beta-barrel" evidence="8">
    <location>
        <begin position="375"/>
        <end position="441"/>
    </location>
</feature>
<dbReference type="OrthoDB" id="2461559at2"/>
<comment type="subcellular location">
    <subcellularLocation>
        <location evidence="1">Cell envelope</location>
    </subcellularLocation>
</comment>
<dbReference type="PANTHER" id="PTHR32347">
    <property type="entry name" value="EFFLUX SYSTEM COMPONENT YKNX-RELATED"/>
    <property type="match status" value="1"/>
</dbReference>
<keyword evidence="6" id="KW-0812">Transmembrane</keyword>
<evidence type="ECO:0000313" key="10">
    <source>
        <dbReference type="Proteomes" id="UP000295636"/>
    </source>
</evidence>
<reference evidence="9 10" key="1">
    <citation type="submission" date="2019-03" db="EMBL/GenBank/DDBJ databases">
        <title>This is whole genome sequence of Paenibacillus sp MS74 strain.</title>
        <authorList>
            <person name="Trinh H.N."/>
        </authorList>
    </citation>
    <scope>NUCLEOTIDE SEQUENCE [LARGE SCALE GENOMIC DNA]</scope>
    <source>
        <strain evidence="9 10">MS74</strain>
    </source>
</reference>
<dbReference type="Gene3D" id="2.40.30.170">
    <property type="match status" value="2"/>
</dbReference>
<dbReference type="PANTHER" id="PTHR32347:SF14">
    <property type="entry name" value="EFFLUX SYSTEM COMPONENT YKNX-RELATED"/>
    <property type="match status" value="1"/>
</dbReference>
<dbReference type="InterPro" id="IPR006143">
    <property type="entry name" value="RND_pump_MFP"/>
</dbReference>
<dbReference type="NCBIfam" id="TIGR01730">
    <property type="entry name" value="RND_mfp"/>
    <property type="match status" value="1"/>
</dbReference>
<comment type="similarity">
    <text evidence="2">Belongs to the membrane fusion protein (MFP) (TC 8.A.1) family.</text>
</comment>
<dbReference type="Proteomes" id="UP000295636">
    <property type="component" value="Unassembled WGS sequence"/>
</dbReference>
<comment type="caution">
    <text evidence="9">The sequence shown here is derived from an EMBL/GenBank/DDBJ whole genome shotgun (WGS) entry which is preliminary data.</text>
</comment>
<evidence type="ECO:0000259" key="8">
    <source>
        <dbReference type="Pfam" id="PF25990"/>
    </source>
</evidence>
<dbReference type="Gene3D" id="1.10.287.470">
    <property type="entry name" value="Helix hairpin bin"/>
    <property type="match status" value="1"/>
</dbReference>
<dbReference type="InterPro" id="IPR058636">
    <property type="entry name" value="Beta-barrel_YknX"/>
</dbReference>
<keyword evidence="6" id="KW-1133">Transmembrane helix</keyword>
<evidence type="ECO:0000259" key="7">
    <source>
        <dbReference type="Pfam" id="PF25967"/>
    </source>
</evidence>
<accession>A0A4R5L0D9</accession>
<dbReference type="EMBL" id="SMRT01000001">
    <property type="protein sequence ID" value="TDG00811.1"/>
    <property type="molecule type" value="Genomic_DNA"/>
</dbReference>
<keyword evidence="6" id="KW-0472">Membrane</keyword>
<evidence type="ECO:0000256" key="4">
    <source>
        <dbReference type="SAM" id="Coils"/>
    </source>
</evidence>
<feature type="coiled-coil region" evidence="4">
    <location>
        <begin position="105"/>
        <end position="132"/>
    </location>
</feature>
<dbReference type="GO" id="GO:0022857">
    <property type="term" value="F:transmembrane transporter activity"/>
    <property type="evidence" value="ECO:0007669"/>
    <property type="project" value="InterPro"/>
</dbReference>
<keyword evidence="10" id="KW-1185">Reference proteome</keyword>
<feature type="region of interest" description="Disordered" evidence="5">
    <location>
        <begin position="529"/>
        <end position="563"/>
    </location>
</feature>
<feature type="transmembrane region" description="Helical" evidence="6">
    <location>
        <begin position="7"/>
        <end position="25"/>
    </location>
</feature>
<evidence type="ECO:0000256" key="1">
    <source>
        <dbReference type="ARBA" id="ARBA00004196"/>
    </source>
</evidence>
<dbReference type="SUPFAM" id="SSF111369">
    <property type="entry name" value="HlyD-like secretion proteins"/>
    <property type="match status" value="2"/>
</dbReference>
<gene>
    <name evidence="9" type="ORF">E1757_04115</name>
</gene>
<name>A0A4R5L0D9_9BACL</name>
<dbReference type="InterPro" id="IPR050465">
    <property type="entry name" value="UPF0194_transport"/>
</dbReference>
<dbReference type="Gene3D" id="2.40.50.100">
    <property type="match status" value="2"/>
</dbReference>
<keyword evidence="3 4" id="KW-0175">Coiled coil</keyword>
<evidence type="ECO:0000256" key="3">
    <source>
        <dbReference type="ARBA" id="ARBA00023054"/>
    </source>
</evidence>
<dbReference type="GO" id="GO:0030313">
    <property type="term" value="C:cell envelope"/>
    <property type="evidence" value="ECO:0007669"/>
    <property type="project" value="UniProtKB-SubCell"/>
</dbReference>
<evidence type="ECO:0000256" key="5">
    <source>
        <dbReference type="SAM" id="MobiDB-lite"/>
    </source>
</evidence>
<feature type="coiled-coil region" evidence="4">
    <location>
        <begin position="300"/>
        <end position="327"/>
    </location>
</feature>
<dbReference type="Gene3D" id="2.40.420.20">
    <property type="match status" value="1"/>
</dbReference>
<dbReference type="AlphaFoldDB" id="A0A4R5L0D9"/>
<dbReference type="Pfam" id="PF25967">
    <property type="entry name" value="RND-MFP_C"/>
    <property type="match status" value="1"/>
</dbReference>
<feature type="compositionally biased region" description="Gly residues" evidence="5">
    <location>
        <begin position="534"/>
        <end position="563"/>
    </location>
</feature>
<dbReference type="RefSeq" id="WP_133225521.1">
    <property type="nucleotide sequence ID" value="NZ_SMRT01000001.1"/>
</dbReference>
<dbReference type="Pfam" id="PF25990">
    <property type="entry name" value="Beta-barrel_YknX"/>
    <property type="match status" value="1"/>
</dbReference>
<evidence type="ECO:0000313" key="9">
    <source>
        <dbReference type="EMBL" id="TDG00811.1"/>
    </source>
</evidence>
<evidence type="ECO:0000256" key="6">
    <source>
        <dbReference type="SAM" id="Phobius"/>
    </source>
</evidence>
<protein>
    <submittedName>
        <fullName evidence="9">Efflux RND transporter periplasmic adaptor subunit</fullName>
    </submittedName>
</protein>
<proteinExistence type="inferred from homology"/>